<dbReference type="AlphaFoldDB" id="A0A9X2H267"/>
<protein>
    <submittedName>
        <fullName evidence="3">ABC-type amino acid transport substrate-binding protein</fullName>
    </submittedName>
</protein>
<gene>
    <name evidence="3" type="ORF">BJ978_002542</name>
</gene>
<keyword evidence="2" id="KW-0472">Membrane</keyword>
<keyword evidence="4" id="KW-1185">Reference proteome</keyword>
<comment type="caution">
    <text evidence="3">The sequence shown here is derived from an EMBL/GenBank/DDBJ whole genome shotgun (WGS) entry which is preliminary data.</text>
</comment>
<dbReference type="PROSITE" id="PS51257">
    <property type="entry name" value="PROKAR_LIPOPROTEIN"/>
    <property type="match status" value="1"/>
</dbReference>
<feature type="region of interest" description="Disordered" evidence="1">
    <location>
        <begin position="1"/>
        <end position="20"/>
    </location>
</feature>
<keyword evidence="2" id="KW-0812">Transmembrane</keyword>
<dbReference type="Proteomes" id="UP001139722">
    <property type="component" value="Unassembled WGS sequence"/>
</dbReference>
<evidence type="ECO:0000256" key="1">
    <source>
        <dbReference type="SAM" id="MobiDB-lite"/>
    </source>
</evidence>
<keyword evidence="2" id="KW-1133">Transmembrane helix</keyword>
<evidence type="ECO:0000313" key="3">
    <source>
        <dbReference type="EMBL" id="MCP2371866.1"/>
    </source>
</evidence>
<feature type="transmembrane region" description="Helical" evidence="2">
    <location>
        <begin position="21"/>
        <end position="42"/>
    </location>
</feature>
<dbReference type="Gene3D" id="3.40.190.10">
    <property type="entry name" value="Periplasmic binding protein-like II"/>
    <property type="match status" value="1"/>
</dbReference>
<reference evidence="3" key="1">
    <citation type="submission" date="2022-06" db="EMBL/GenBank/DDBJ databases">
        <title>Sequencing the genomes of 1000 actinobacteria strains.</title>
        <authorList>
            <person name="Klenk H.-P."/>
        </authorList>
    </citation>
    <scope>NUCLEOTIDE SEQUENCE</scope>
    <source>
        <strain evidence="3">DSM 22016</strain>
    </source>
</reference>
<evidence type="ECO:0000256" key="2">
    <source>
        <dbReference type="SAM" id="Phobius"/>
    </source>
</evidence>
<dbReference type="EMBL" id="JAMZDY010000001">
    <property type="protein sequence ID" value="MCP2371866.1"/>
    <property type="molecule type" value="Genomic_DNA"/>
</dbReference>
<proteinExistence type="predicted"/>
<dbReference type="RefSeq" id="WP_232057481.1">
    <property type="nucleotide sequence ID" value="NZ_BAAANU010000040.1"/>
</dbReference>
<name>A0A9X2H267_9MICO</name>
<dbReference type="SUPFAM" id="SSF53850">
    <property type="entry name" value="Periplasmic binding protein-like II"/>
    <property type="match status" value="1"/>
</dbReference>
<accession>A0A9X2H267</accession>
<sequence>MRRTAQRHPSGRSPAGRHTRPLAPTALVIGCILALTGCGISIPTDPDGTLQRVVRTGELRAGASPAGTALVVDGDRVSGALADLVEEFAAEQGARVIWTVGSEEALVEDLEQGDLDLAVGEMTDQTPWSDRASVTRPYTDLPGLEGRKTVLLLPLGENAFQSALETYLDEEVGP</sequence>
<organism evidence="3 4">
    <name type="scientific">Agromyces terreus</name>
    <dbReference type="NCBI Taxonomy" id="424795"/>
    <lineage>
        <taxon>Bacteria</taxon>
        <taxon>Bacillati</taxon>
        <taxon>Actinomycetota</taxon>
        <taxon>Actinomycetes</taxon>
        <taxon>Micrococcales</taxon>
        <taxon>Microbacteriaceae</taxon>
        <taxon>Agromyces</taxon>
    </lineage>
</organism>
<evidence type="ECO:0000313" key="4">
    <source>
        <dbReference type="Proteomes" id="UP001139722"/>
    </source>
</evidence>